<feature type="domain" description="ABC1 atypical kinase-like" evidence="2">
    <location>
        <begin position="307"/>
        <end position="588"/>
    </location>
</feature>
<name>A0AAN6JU99_9BASI</name>
<evidence type="ECO:0000313" key="4">
    <source>
        <dbReference type="Proteomes" id="UP001176517"/>
    </source>
</evidence>
<proteinExistence type="predicted"/>
<feature type="compositionally biased region" description="Basic and acidic residues" evidence="1">
    <location>
        <begin position="802"/>
        <end position="822"/>
    </location>
</feature>
<accession>A0AAN6JU99</accession>
<dbReference type="GO" id="GO:0005743">
    <property type="term" value="C:mitochondrial inner membrane"/>
    <property type="evidence" value="ECO:0007669"/>
    <property type="project" value="TreeGrafter"/>
</dbReference>
<reference evidence="3" key="1">
    <citation type="journal article" date="2023" name="PhytoFront">
        <title>Draft Genome Resources of Seven Strains of Tilletia horrida, Causal Agent of Kernel Smut of Rice.</title>
        <authorList>
            <person name="Khanal S."/>
            <person name="Antony Babu S."/>
            <person name="Zhou X.G."/>
        </authorList>
    </citation>
    <scope>NUCLEOTIDE SEQUENCE</scope>
    <source>
        <strain evidence="3">TX6</strain>
    </source>
</reference>
<dbReference type="GO" id="GO:0055088">
    <property type="term" value="P:lipid homeostasis"/>
    <property type="evidence" value="ECO:0007669"/>
    <property type="project" value="TreeGrafter"/>
</dbReference>
<evidence type="ECO:0000259" key="2">
    <source>
        <dbReference type="Pfam" id="PF03109"/>
    </source>
</evidence>
<gene>
    <name evidence="3" type="ORF">OC846_000945</name>
</gene>
<evidence type="ECO:0000256" key="1">
    <source>
        <dbReference type="SAM" id="MobiDB-lite"/>
    </source>
</evidence>
<feature type="region of interest" description="Disordered" evidence="1">
    <location>
        <begin position="795"/>
        <end position="822"/>
    </location>
</feature>
<dbReference type="InterPro" id="IPR011009">
    <property type="entry name" value="Kinase-like_dom_sf"/>
</dbReference>
<organism evidence="3 4">
    <name type="scientific">Tilletia horrida</name>
    <dbReference type="NCBI Taxonomy" id="155126"/>
    <lineage>
        <taxon>Eukaryota</taxon>
        <taxon>Fungi</taxon>
        <taxon>Dikarya</taxon>
        <taxon>Basidiomycota</taxon>
        <taxon>Ustilaginomycotina</taxon>
        <taxon>Exobasidiomycetes</taxon>
        <taxon>Tilletiales</taxon>
        <taxon>Tilletiaceae</taxon>
        <taxon>Tilletia</taxon>
    </lineage>
</organism>
<dbReference type="PANTHER" id="PTHR43173">
    <property type="entry name" value="ABC1 FAMILY PROTEIN"/>
    <property type="match status" value="1"/>
</dbReference>
<keyword evidence="4" id="KW-1185">Reference proteome</keyword>
<feature type="region of interest" description="Disordered" evidence="1">
    <location>
        <begin position="96"/>
        <end position="152"/>
    </location>
</feature>
<dbReference type="PANTHER" id="PTHR43173:SF19">
    <property type="entry name" value="AARF DOMAIN-CONTAINING PROTEIN KINASE 1"/>
    <property type="match status" value="1"/>
</dbReference>
<dbReference type="GO" id="GO:0007005">
    <property type="term" value="P:mitochondrion organization"/>
    <property type="evidence" value="ECO:0007669"/>
    <property type="project" value="TreeGrafter"/>
</dbReference>
<dbReference type="Proteomes" id="UP001176517">
    <property type="component" value="Unassembled WGS sequence"/>
</dbReference>
<feature type="compositionally biased region" description="Basic and acidic residues" evidence="1">
    <location>
        <begin position="97"/>
        <end position="108"/>
    </location>
</feature>
<sequence>MGCAVLLRGVPPCSLSARRCAAATVHHEVAGSSLPQSDAAPGRLYSTAAAPFRDVPKAPKRARLDHAQLASTALRRTLSRVSPLSQLRCFHYRSAHSHHDGRGGSHYEDDPDFPLNRSCAGSHRKTSPPPPPTKQPEPITFDKPAIPNPGLTAENHARFRKNARNFSLVGAALIVSIGVYSTYNSAKADDGGASRTATIAGTDSHSASSSKLPSIASSPKDALIALQRTAVITSAVVRCMLDYRSTMNAKYESKEADLEALRQCHLRSAHRILLALQTNGGLFIKLGQHISSIILLPPEWTRTLTPLQDQNKPTPLEDFEPTFIAETGMSFAEAFEYIDPKPVGVASLAQVHRAIARRKPEDPIDAEPQELAIKMLHPKVEKFSAIDMKTVNVLVGVVKRLFPEFEFTWLAEEMNTNLPLELDFRHEASNAIRAKADFAQYQVTSCYVPTIRWAHRHNLAMEFIHGRRPDDLEFLAKHNIDRNRVSQELSRIFAQMVYIHGFFHADPHGGNVLVQPAPPELRRPWWAWRSGDRVSSQSSRGKRSPKTPFNFRIVLLDHGLYYELPTPLRLSYARFWLSLLSRGTPKVQAERRKYAKEIGNIGDDLYPILESAITGRAGLVGSDPNNPNGVKGGTRASSILEQQGGAGMTKDEQEHIRQTVMQKEGLFLDILQMLRTVPRPMLMILKLNDLIRSLDASLHTTHGSTRPFVIAARYCARAVWAEERSEQFGSGHVHLLSGRWWADSWHSYTSYLYFDKGLAIIEKLSDMWAQWSTLLAFGKGLYRGRGRLDVARTEASGQGDAARAKQEGERVRDEIGREAVDA</sequence>
<dbReference type="EMBL" id="JAPDMZ010000011">
    <property type="protein sequence ID" value="KAK0556757.1"/>
    <property type="molecule type" value="Genomic_DNA"/>
</dbReference>
<comment type="caution">
    <text evidence="3">The sequence shown here is derived from an EMBL/GenBank/DDBJ whole genome shotgun (WGS) entry which is preliminary data.</text>
</comment>
<protein>
    <recommendedName>
        <fullName evidence="2">ABC1 atypical kinase-like domain-containing protein</fullName>
    </recommendedName>
</protein>
<dbReference type="InterPro" id="IPR051130">
    <property type="entry name" value="Mito_struct-func_regulator"/>
</dbReference>
<dbReference type="AlphaFoldDB" id="A0AAN6JU99"/>
<dbReference type="Pfam" id="PF03109">
    <property type="entry name" value="ABC1"/>
    <property type="match status" value="1"/>
</dbReference>
<dbReference type="InterPro" id="IPR004147">
    <property type="entry name" value="ABC1_dom"/>
</dbReference>
<evidence type="ECO:0000313" key="3">
    <source>
        <dbReference type="EMBL" id="KAK0556757.1"/>
    </source>
</evidence>
<dbReference type="SUPFAM" id="SSF56112">
    <property type="entry name" value="Protein kinase-like (PK-like)"/>
    <property type="match status" value="1"/>
</dbReference>